<keyword evidence="12" id="KW-1015">Disulfide bond</keyword>
<accession>A0A2P6Q6E7</accession>
<dbReference type="Pfam" id="PF13947">
    <property type="entry name" value="GUB_WAK_bind"/>
    <property type="match status" value="1"/>
</dbReference>
<dbReference type="InterPro" id="IPR049883">
    <property type="entry name" value="NOTCH1_EGF-like"/>
</dbReference>
<comment type="caution">
    <text evidence="16">Lacks conserved residue(s) required for the propagation of feature annotation.</text>
</comment>
<dbReference type="CDD" id="cd00054">
    <property type="entry name" value="EGF_CA"/>
    <property type="match status" value="1"/>
</dbReference>
<dbReference type="SMART" id="SM00220">
    <property type="entry name" value="S_TKc"/>
    <property type="match status" value="1"/>
</dbReference>
<gene>
    <name evidence="22" type="ORF">RchiOBHm_Chr5g0017321</name>
</gene>
<dbReference type="EMBL" id="PDCK01000043">
    <property type="protein sequence ID" value="PRQ29762.1"/>
    <property type="molecule type" value="Genomic_DNA"/>
</dbReference>
<dbReference type="InterPro" id="IPR001881">
    <property type="entry name" value="EGF-like_Ca-bd_dom"/>
</dbReference>
<dbReference type="GO" id="GO:0004674">
    <property type="term" value="F:protein serine/threonine kinase activity"/>
    <property type="evidence" value="ECO:0007669"/>
    <property type="project" value="UniProtKB-KW"/>
</dbReference>
<evidence type="ECO:0000256" key="18">
    <source>
        <dbReference type="SAM" id="Phobius"/>
    </source>
</evidence>
<dbReference type="GO" id="GO:0106310">
    <property type="term" value="F:protein serine kinase activity"/>
    <property type="evidence" value="ECO:0007669"/>
    <property type="project" value="RHEA"/>
</dbReference>
<dbReference type="CDD" id="cd14066">
    <property type="entry name" value="STKc_IRAK"/>
    <property type="match status" value="1"/>
</dbReference>
<dbReference type="FunFam" id="1.10.510.10:FF:000084">
    <property type="entry name" value="Wall-associated receptor kinase 2"/>
    <property type="match status" value="1"/>
</dbReference>
<dbReference type="GO" id="GO:0005509">
    <property type="term" value="F:calcium ion binding"/>
    <property type="evidence" value="ECO:0007669"/>
    <property type="project" value="InterPro"/>
</dbReference>
<dbReference type="AlphaFoldDB" id="A0A2P6Q6E7"/>
<keyword evidence="8 22" id="KW-0418">Kinase</keyword>
<dbReference type="Pfam" id="PF07645">
    <property type="entry name" value="EGF_CA"/>
    <property type="match status" value="1"/>
</dbReference>
<dbReference type="InterPro" id="IPR011009">
    <property type="entry name" value="Kinase-like_dom_sf"/>
</dbReference>
<dbReference type="EC" id="2.7.-.-" evidence="22"/>
<dbReference type="PANTHER" id="PTHR27005:SF468">
    <property type="entry name" value="OS01G0310500 PROTEIN"/>
    <property type="match status" value="1"/>
</dbReference>
<dbReference type="PROSITE" id="PS00107">
    <property type="entry name" value="PROTEIN_KINASE_ATP"/>
    <property type="match status" value="1"/>
</dbReference>
<feature type="binding site" evidence="17">
    <location>
        <position position="519"/>
    </location>
    <ligand>
        <name>ATP</name>
        <dbReference type="ChEBI" id="CHEBI:30616"/>
    </ligand>
</feature>
<keyword evidence="7 17" id="KW-0547">Nucleotide-binding</keyword>
<dbReference type="PROSITE" id="PS00010">
    <property type="entry name" value="ASX_HYDROXYL"/>
    <property type="match status" value="1"/>
</dbReference>
<feature type="chain" id="PRO_5015103888" evidence="19">
    <location>
        <begin position="22"/>
        <end position="829"/>
    </location>
</feature>
<dbReference type="InterPro" id="IPR000152">
    <property type="entry name" value="EGF-type_Asp/Asn_hydroxyl_site"/>
</dbReference>
<protein>
    <submittedName>
        <fullName evidence="22">Putative transferase, protein kinase RLK-Pelle-WAK family</fullName>
        <ecNumber evidence="22">2.7.-.-</ecNumber>
    </submittedName>
</protein>
<dbReference type="Gene3D" id="3.30.200.20">
    <property type="entry name" value="Phosphorylase Kinase, domain 1"/>
    <property type="match status" value="1"/>
</dbReference>
<dbReference type="InterPro" id="IPR017441">
    <property type="entry name" value="Protein_kinase_ATP_BS"/>
</dbReference>
<dbReference type="SMART" id="SM00181">
    <property type="entry name" value="EGF"/>
    <property type="match status" value="2"/>
</dbReference>
<keyword evidence="6 19" id="KW-0732">Signal</keyword>
<dbReference type="PROSITE" id="PS50011">
    <property type="entry name" value="PROTEIN_KINASE_DOM"/>
    <property type="match status" value="1"/>
</dbReference>
<keyword evidence="11 18" id="KW-0472">Membrane</keyword>
<feature type="domain" description="EGF-like" evidence="21">
    <location>
        <begin position="290"/>
        <end position="331"/>
    </location>
</feature>
<dbReference type="InterPro" id="IPR025287">
    <property type="entry name" value="WAK_GUB"/>
</dbReference>
<dbReference type="GO" id="GO:0005524">
    <property type="term" value="F:ATP binding"/>
    <property type="evidence" value="ECO:0007669"/>
    <property type="project" value="UniProtKB-UniRule"/>
</dbReference>
<dbReference type="Gene3D" id="1.10.510.10">
    <property type="entry name" value="Transferase(Phosphotransferase) domain 1"/>
    <property type="match status" value="1"/>
</dbReference>
<evidence type="ECO:0000256" key="19">
    <source>
        <dbReference type="SAM" id="SignalP"/>
    </source>
</evidence>
<keyword evidence="3 16" id="KW-0245">EGF-like domain</keyword>
<evidence type="ECO:0000256" key="17">
    <source>
        <dbReference type="PROSITE-ProRule" id="PRU10141"/>
    </source>
</evidence>
<evidence type="ECO:0000313" key="23">
    <source>
        <dbReference type="Proteomes" id="UP000238479"/>
    </source>
</evidence>
<evidence type="ECO:0000256" key="8">
    <source>
        <dbReference type="ARBA" id="ARBA00022777"/>
    </source>
</evidence>
<dbReference type="GO" id="GO:0030247">
    <property type="term" value="F:polysaccharide binding"/>
    <property type="evidence" value="ECO:0007669"/>
    <property type="project" value="InterPro"/>
</dbReference>
<comment type="subcellular location">
    <subcellularLocation>
        <location evidence="1">Membrane</location>
        <topology evidence="1">Single-pass type I membrane protein</topology>
    </subcellularLocation>
</comment>
<evidence type="ECO:0000256" key="15">
    <source>
        <dbReference type="ARBA" id="ARBA00047951"/>
    </source>
</evidence>
<keyword evidence="5 18" id="KW-0812">Transmembrane</keyword>
<feature type="signal peptide" evidence="19">
    <location>
        <begin position="1"/>
        <end position="21"/>
    </location>
</feature>
<evidence type="ECO:0000256" key="7">
    <source>
        <dbReference type="ARBA" id="ARBA00022741"/>
    </source>
</evidence>
<dbReference type="SMART" id="SM00179">
    <property type="entry name" value="EGF_CA"/>
    <property type="match status" value="1"/>
</dbReference>
<dbReference type="PROSITE" id="PS00108">
    <property type="entry name" value="PROTEIN_KINASE_ST"/>
    <property type="match status" value="1"/>
</dbReference>
<dbReference type="PROSITE" id="PS01186">
    <property type="entry name" value="EGF_2"/>
    <property type="match status" value="2"/>
</dbReference>
<evidence type="ECO:0000256" key="4">
    <source>
        <dbReference type="ARBA" id="ARBA00022679"/>
    </source>
</evidence>
<dbReference type="InterPro" id="IPR008271">
    <property type="entry name" value="Ser/Thr_kinase_AS"/>
</dbReference>
<evidence type="ECO:0000256" key="3">
    <source>
        <dbReference type="ARBA" id="ARBA00022536"/>
    </source>
</evidence>
<dbReference type="Proteomes" id="UP000238479">
    <property type="component" value="Chromosome 5"/>
</dbReference>
<evidence type="ECO:0000313" key="22">
    <source>
        <dbReference type="EMBL" id="PRQ29762.1"/>
    </source>
</evidence>
<keyword evidence="10 18" id="KW-1133">Transmembrane helix</keyword>
<name>A0A2P6Q6E7_ROSCH</name>
<keyword evidence="9 17" id="KW-0067">ATP-binding</keyword>
<dbReference type="GO" id="GO:0005886">
    <property type="term" value="C:plasma membrane"/>
    <property type="evidence" value="ECO:0007669"/>
    <property type="project" value="TreeGrafter"/>
</dbReference>
<evidence type="ECO:0000256" key="16">
    <source>
        <dbReference type="PROSITE-ProRule" id="PRU00076"/>
    </source>
</evidence>
<evidence type="ECO:0000256" key="14">
    <source>
        <dbReference type="ARBA" id="ARBA00047558"/>
    </source>
</evidence>
<evidence type="ECO:0000256" key="5">
    <source>
        <dbReference type="ARBA" id="ARBA00022692"/>
    </source>
</evidence>
<proteinExistence type="predicted"/>
<dbReference type="Gramene" id="PRQ29762">
    <property type="protein sequence ID" value="PRQ29762"/>
    <property type="gene ID" value="RchiOBHm_Chr5g0017321"/>
</dbReference>
<evidence type="ECO:0000259" key="20">
    <source>
        <dbReference type="PROSITE" id="PS50011"/>
    </source>
</evidence>
<evidence type="ECO:0000256" key="9">
    <source>
        <dbReference type="ARBA" id="ARBA00022840"/>
    </source>
</evidence>
<dbReference type="PROSITE" id="PS50026">
    <property type="entry name" value="EGF_3"/>
    <property type="match status" value="1"/>
</dbReference>
<evidence type="ECO:0000256" key="12">
    <source>
        <dbReference type="ARBA" id="ARBA00023157"/>
    </source>
</evidence>
<comment type="caution">
    <text evidence="22">The sequence shown here is derived from an EMBL/GenBank/DDBJ whole genome shotgun (WGS) entry which is preliminary data.</text>
</comment>
<feature type="domain" description="Protein kinase" evidence="20">
    <location>
        <begin position="490"/>
        <end position="772"/>
    </location>
</feature>
<dbReference type="GO" id="GO:0007166">
    <property type="term" value="P:cell surface receptor signaling pathway"/>
    <property type="evidence" value="ECO:0007669"/>
    <property type="project" value="InterPro"/>
</dbReference>
<keyword evidence="13" id="KW-0325">Glycoprotein</keyword>
<dbReference type="OMA" id="VISATWI"/>
<dbReference type="Pfam" id="PF07714">
    <property type="entry name" value="PK_Tyr_Ser-Thr"/>
    <property type="match status" value="1"/>
</dbReference>
<dbReference type="Gene3D" id="2.10.25.10">
    <property type="entry name" value="Laminin"/>
    <property type="match status" value="1"/>
</dbReference>
<dbReference type="FunFam" id="3.30.200.20:FF:000043">
    <property type="entry name" value="Wall-associated receptor kinase 2"/>
    <property type="match status" value="1"/>
</dbReference>
<dbReference type="InterPro" id="IPR001245">
    <property type="entry name" value="Ser-Thr/Tyr_kinase_cat_dom"/>
</dbReference>
<dbReference type="SUPFAM" id="SSF57196">
    <property type="entry name" value="EGF/Laminin"/>
    <property type="match status" value="1"/>
</dbReference>
<dbReference type="InterPro" id="IPR000719">
    <property type="entry name" value="Prot_kinase_dom"/>
</dbReference>
<evidence type="ECO:0000256" key="1">
    <source>
        <dbReference type="ARBA" id="ARBA00004479"/>
    </source>
</evidence>
<keyword evidence="23" id="KW-1185">Reference proteome</keyword>
<dbReference type="PANTHER" id="PTHR27005">
    <property type="entry name" value="WALL-ASSOCIATED RECEPTOR KINASE-LIKE 21"/>
    <property type="match status" value="1"/>
</dbReference>
<evidence type="ECO:0000256" key="13">
    <source>
        <dbReference type="ARBA" id="ARBA00023180"/>
    </source>
</evidence>
<feature type="transmembrane region" description="Helical" evidence="18">
    <location>
        <begin position="413"/>
        <end position="438"/>
    </location>
</feature>
<sequence>MASLHERILVTLLSLLMLVAATTTLLAAAQTLVPSPQAKPGCREKCGGLTIPYPFGLGEACSMRPEFTITCDESTTAPHQQTLQTEIARNCYDEEGYSTNSSSSLELPPSYTISTKNNFFTLGCNVLAVYLQGVDVGYQTGVNVALCTDILGKELTESCIGVGCAQTSIPSGLQNISIAVASLNDGYNASDPWVSNYKCSYAFIVEEGNFTFAPKTSFQQLNTTIQQLPVAVNWAIGDEPCEVAKNLTDYSCKENTICVDRSTITNETAAGYICRCLPGYEGNPYLGCRDIDECATSSSDPCTNGKCVNSPGNYSCKCNKGFSNQDHRTCISYSWSNNTSLKISLVALKMKSRPFGSGLHQEAFFYYFFIFINLKRGKKGNIKDQIFMNFSAHTWQVMSECTKCEPSTLHLRYFIFQLCAGVSISFLVLVVLISWIYWEMNKRRLIKLKKKYFKENGGLTLQQQLASHGGAVETAKIFTAEELEKATNNYHADEILGEGAYGTVYKGTLPDKKVVAIKKSKIGAPTQSEQFVNEVIVLSQINHRNVVKLLGCCFETEVPLLVYEYITHGTLFEHIFNKGKGSPLSLELRLKIASETAGALAYLHSSTSTPIIHRDVKATNILLDDNYTAKVSDFGASRFIPLDQTELATLVQGTLGYLDPEYFHSNQLTEKSDVYSFGVVLAELLTSRVALSFARPDAERCLASFFVSSVEKDCLIEILDADIVNEGNIDTAEQVAYLAKRCLGIRGEERPSMKEVAMELEGMQNTAKHPWRNNANLCPEETEYLLGSPINSEAYIVNVKGDGDEGSSGTTSGYDSMQIQMLMSYDDAR</sequence>
<organism evidence="22 23">
    <name type="scientific">Rosa chinensis</name>
    <name type="common">China rose</name>
    <dbReference type="NCBI Taxonomy" id="74649"/>
    <lineage>
        <taxon>Eukaryota</taxon>
        <taxon>Viridiplantae</taxon>
        <taxon>Streptophyta</taxon>
        <taxon>Embryophyta</taxon>
        <taxon>Tracheophyta</taxon>
        <taxon>Spermatophyta</taxon>
        <taxon>Magnoliopsida</taxon>
        <taxon>eudicotyledons</taxon>
        <taxon>Gunneridae</taxon>
        <taxon>Pentapetalae</taxon>
        <taxon>rosids</taxon>
        <taxon>fabids</taxon>
        <taxon>Rosales</taxon>
        <taxon>Rosaceae</taxon>
        <taxon>Rosoideae</taxon>
        <taxon>Rosoideae incertae sedis</taxon>
        <taxon>Rosa</taxon>
    </lineage>
</organism>
<evidence type="ECO:0000256" key="10">
    <source>
        <dbReference type="ARBA" id="ARBA00022989"/>
    </source>
</evidence>
<dbReference type="InterPro" id="IPR000742">
    <property type="entry name" value="EGF"/>
</dbReference>
<comment type="catalytic activity">
    <reaction evidence="14">
        <text>L-seryl-[protein] + ATP = O-phospho-L-seryl-[protein] + ADP + H(+)</text>
        <dbReference type="Rhea" id="RHEA:17989"/>
        <dbReference type="Rhea" id="RHEA-COMP:9863"/>
        <dbReference type="Rhea" id="RHEA-COMP:11604"/>
        <dbReference type="ChEBI" id="CHEBI:15378"/>
        <dbReference type="ChEBI" id="CHEBI:29999"/>
        <dbReference type="ChEBI" id="CHEBI:30616"/>
        <dbReference type="ChEBI" id="CHEBI:83421"/>
        <dbReference type="ChEBI" id="CHEBI:456216"/>
    </reaction>
</comment>
<dbReference type="SUPFAM" id="SSF56112">
    <property type="entry name" value="Protein kinase-like (PK-like)"/>
    <property type="match status" value="1"/>
</dbReference>
<dbReference type="InterPro" id="IPR018097">
    <property type="entry name" value="EGF_Ca-bd_CS"/>
</dbReference>
<keyword evidence="4 22" id="KW-0808">Transferase</keyword>
<dbReference type="InterPro" id="IPR045274">
    <property type="entry name" value="WAK-like"/>
</dbReference>
<dbReference type="PROSITE" id="PS01187">
    <property type="entry name" value="EGF_CA"/>
    <property type="match status" value="1"/>
</dbReference>
<reference evidence="22 23" key="1">
    <citation type="journal article" date="2018" name="Nat. Genet.">
        <title>The Rosa genome provides new insights in the design of modern roses.</title>
        <authorList>
            <person name="Bendahmane M."/>
        </authorList>
    </citation>
    <scope>NUCLEOTIDE SEQUENCE [LARGE SCALE GENOMIC DNA]</scope>
    <source>
        <strain evidence="23">cv. Old Blush</strain>
    </source>
</reference>
<evidence type="ECO:0000256" key="2">
    <source>
        <dbReference type="ARBA" id="ARBA00022527"/>
    </source>
</evidence>
<evidence type="ECO:0000259" key="21">
    <source>
        <dbReference type="PROSITE" id="PS50026"/>
    </source>
</evidence>
<comment type="catalytic activity">
    <reaction evidence="15">
        <text>L-threonyl-[protein] + ATP = O-phospho-L-threonyl-[protein] + ADP + H(+)</text>
        <dbReference type="Rhea" id="RHEA:46608"/>
        <dbReference type="Rhea" id="RHEA-COMP:11060"/>
        <dbReference type="Rhea" id="RHEA-COMP:11605"/>
        <dbReference type="ChEBI" id="CHEBI:15378"/>
        <dbReference type="ChEBI" id="CHEBI:30013"/>
        <dbReference type="ChEBI" id="CHEBI:30616"/>
        <dbReference type="ChEBI" id="CHEBI:61977"/>
        <dbReference type="ChEBI" id="CHEBI:456216"/>
    </reaction>
</comment>
<evidence type="ECO:0000256" key="11">
    <source>
        <dbReference type="ARBA" id="ARBA00023136"/>
    </source>
</evidence>
<keyword evidence="2" id="KW-0723">Serine/threonine-protein kinase</keyword>
<dbReference type="FunFam" id="2.10.25.10:FF:000068">
    <property type="entry name" value="Latent transforming growth factor beta binding protein 3"/>
    <property type="match status" value="1"/>
</dbReference>
<evidence type="ECO:0000256" key="6">
    <source>
        <dbReference type="ARBA" id="ARBA00022729"/>
    </source>
</evidence>